<proteinExistence type="predicted"/>
<dbReference type="PANTHER" id="PTHR31157:SF26">
    <property type="entry name" value="SCP-LIKE EXTRACELLULAR PROTEIN"/>
    <property type="match status" value="1"/>
</dbReference>
<keyword evidence="1" id="KW-0472">Membrane</keyword>
<dbReference type="PANTHER" id="PTHR31157">
    <property type="entry name" value="SCP DOMAIN-CONTAINING PROTEIN"/>
    <property type="match status" value="1"/>
</dbReference>
<evidence type="ECO:0000313" key="5">
    <source>
        <dbReference type="Proteomes" id="UP001597502"/>
    </source>
</evidence>
<dbReference type="Pfam" id="PF14504">
    <property type="entry name" value="CAP_assoc_N"/>
    <property type="match status" value="1"/>
</dbReference>
<feature type="domain" description="CAP-associated" evidence="3">
    <location>
        <begin position="69"/>
        <end position="208"/>
    </location>
</feature>
<feature type="transmembrane region" description="Helical" evidence="1">
    <location>
        <begin position="6"/>
        <end position="21"/>
    </location>
</feature>
<reference evidence="5" key="1">
    <citation type="journal article" date="2019" name="Int. J. Syst. Evol. Microbiol.">
        <title>The Global Catalogue of Microorganisms (GCM) 10K type strain sequencing project: providing services to taxonomists for standard genome sequencing and annotation.</title>
        <authorList>
            <consortium name="The Broad Institute Genomics Platform"/>
            <consortium name="The Broad Institute Genome Sequencing Center for Infectious Disease"/>
            <person name="Wu L."/>
            <person name="Ma J."/>
        </authorList>
    </citation>
    <scope>NUCLEOTIDE SEQUENCE [LARGE SCALE GENOMIC DNA]</scope>
    <source>
        <strain evidence="5">TISTR 1535</strain>
    </source>
</reference>
<dbReference type="EMBL" id="JBHUNA010000009">
    <property type="protein sequence ID" value="MFD2760563.1"/>
    <property type="molecule type" value="Genomic_DNA"/>
</dbReference>
<dbReference type="CDD" id="cd05379">
    <property type="entry name" value="CAP_bacterial"/>
    <property type="match status" value="1"/>
</dbReference>
<dbReference type="Proteomes" id="UP001597502">
    <property type="component" value="Unassembled WGS sequence"/>
</dbReference>
<dbReference type="InterPro" id="IPR035940">
    <property type="entry name" value="CAP_sf"/>
</dbReference>
<dbReference type="InterPro" id="IPR029410">
    <property type="entry name" value="CAP_assoc"/>
</dbReference>
<evidence type="ECO:0000259" key="2">
    <source>
        <dbReference type="Pfam" id="PF00188"/>
    </source>
</evidence>
<evidence type="ECO:0000313" key="4">
    <source>
        <dbReference type="EMBL" id="MFD2760563.1"/>
    </source>
</evidence>
<comment type="caution">
    <text evidence="4">The sequence shown here is derived from an EMBL/GenBank/DDBJ whole genome shotgun (WGS) entry which is preliminary data.</text>
</comment>
<feature type="domain" description="SCP" evidence="2">
    <location>
        <begin position="240"/>
        <end position="350"/>
    </location>
</feature>
<evidence type="ECO:0000256" key="1">
    <source>
        <dbReference type="SAM" id="Phobius"/>
    </source>
</evidence>
<organism evidence="4 5">
    <name type="scientific">Lentibacillus juripiscarius</name>
    <dbReference type="NCBI Taxonomy" id="257446"/>
    <lineage>
        <taxon>Bacteria</taxon>
        <taxon>Bacillati</taxon>
        <taxon>Bacillota</taxon>
        <taxon>Bacilli</taxon>
        <taxon>Bacillales</taxon>
        <taxon>Bacillaceae</taxon>
        <taxon>Lentibacillus</taxon>
    </lineage>
</organism>
<name>A0ABW5V4E8_9BACI</name>
<gene>
    <name evidence="4" type="ORF">ACFSUO_06200</name>
</gene>
<keyword evidence="5" id="KW-1185">Reference proteome</keyword>
<dbReference type="Pfam" id="PF00188">
    <property type="entry name" value="CAP"/>
    <property type="match status" value="1"/>
</dbReference>
<sequence>MRLIRIVILVLLVISGVYYLLDEYKLLPDGTVEDLNHTLKQKDSKLETKEIPTERSAMPYAGDIFQWVGKEADALTEKFGKPKRKDLSTYGYEWWVYTDGKENYIQFGIDNNTVKTLYAAGSGLSLDPIQMGQNYDSVKEKLSFSKEVTYSKDFSSFSFQLSDEERAARPLVKVTDNIFMQLYFDTYTNKLTGVRVLTGDILLLHRPYKMKYRGDLPEKPAATESEQEQIDTGMEQQIFHLTNVFRNQHGKQKLKWDDTVRDVAYIHSKDMAENNYFSHYGKDGNGLKERLASKEVAYMSAGENIAAQYPDAQAAMHGWLNSEGHREALLKNDYTHLGTGVYKSYYTQNFVKKQ</sequence>
<dbReference type="RefSeq" id="WP_382392152.1">
    <property type="nucleotide sequence ID" value="NZ_JBHUNA010000009.1"/>
</dbReference>
<dbReference type="Gene3D" id="3.40.33.10">
    <property type="entry name" value="CAP"/>
    <property type="match status" value="1"/>
</dbReference>
<keyword evidence="1" id="KW-0812">Transmembrane</keyword>
<dbReference type="SUPFAM" id="SSF55797">
    <property type="entry name" value="PR-1-like"/>
    <property type="match status" value="1"/>
</dbReference>
<keyword evidence="1" id="KW-1133">Transmembrane helix</keyword>
<accession>A0ABW5V4E8</accession>
<dbReference type="InterPro" id="IPR014044">
    <property type="entry name" value="CAP_dom"/>
</dbReference>
<evidence type="ECO:0000259" key="3">
    <source>
        <dbReference type="Pfam" id="PF14504"/>
    </source>
</evidence>
<protein>
    <submittedName>
        <fullName evidence="4">CAP domain-containing protein</fullName>
    </submittedName>
</protein>